<feature type="signal peptide" evidence="1">
    <location>
        <begin position="1"/>
        <end position="24"/>
    </location>
</feature>
<evidence type="ECO:0008006" key="4">
    <source>
        <dbReference type="Google" id="ProtNLM"/>
    </source>
</evidence>
<evidence type="ECO:0000313" key="3">
    <source>
        <dbReference type="Proteomes" id="UP000199312"/>
    </source>
</evidence>
<accession>A0A1I6P2X2</accession>
<gene>
    <name evidence="2" type="ORF">SAMN04488006_0843</name>
</gene>
<proteinExistence type="predicted"/>
<organism evidence="2 3">
    <name type="scientific">Lutibacter maritimus</name>
    <dbReference type="NCBI Taxonomy" id="593133"/>
    <lineage>
        <taxon>Bacteria</taxon>
        <taxon>Pseudomonadati</taxon>
        <taxon>Bacteroidota</taxon>
        <taxon>Flavobacteriia</taxon>
        <taxon>Flavobacteriales</taxon>
        <taxon>Flavobacteriaceae</taxon>
        <taxon>Lutibacter</taxon>
    </lineage>
</organism>
<evidence type="ECO:0000313" key="2">
    <source>
        <dbReference type="EMBL" id="SFS34537.1"/>
    </source>
</evidence>
<keyword evidence="3" id="KW-1185">Reference proteome</keyword>
<evidence type="ECO:0000256" key="1">
    <source>
        <dbReference type="SAM" id="SignalP"/>
    </source>
</evidence>
<dbReference type="AlphaFoldDB" id="A0A1I6P2X2"/>
<protein>
    <recommendedName>
        <fullName evidence="4">Lipoprotein</fullName>
    </recommendedName>
</protein>
<dbReference type="STRING" id="593133.SAMN04488006_0843"/>
<feature type="chain" id="PRO_5011636494" description="Lipoprotein" evidence="1">
    <location>
        <begin position="25"/>
        <end position="167"/>
    </location>
</feature>
<name>A0A1I6P2X2_9FLAO</name>
<dbReference type="Proteomes" id="UP000199312">
    <property type="component" value="Unassembled WGS sequence"/>
</dbReference>
<keyword evidence="1" id="KW-0732">Signal</keyword>
<dbReference type="EMBL" id="FOZP01000001">
    <property type="protein sequence ID" value="SFS34537.1"/>
    <property type="molecule type" value="Genomic_DNA"/>
</dbReference>
<dbReference type="PROSITE" id="PS51257">
    <property type="entry name" value="PROKAR_LIPOPROTEIN"/>
    <property type="match status" value="1"/>
</dbReference>
<reference evidence="3" key="1">
    <citation type="submission" date="2016-10" db="EMBL/GenBank/DDBJ databases">
        <authorList>
            <person name="Varghese N."/>
            <person name="Submissions S."/>
        </authorList>
    </citation>
    <scope>NUCLEOTIDE SEQUENCE [LARGE SCALE GENOMIC DNA]</scope>
    <source>
        <strain evidence="3">DSM 24450</strain>
    </source>
</reference>
<sequence>MNTMKYKFSLVFCILFIITSCSNADDTAVYNDFLNNTSSSNVILRINKSLFDNIDNNRINNVSEGNFIKINNGKKNGDFIELSVSYSGGCKTHNFEIIWDGIVYTNEPCNMNFLLVHSGNNDSCEAYITETIIINLKELLGDVTYSSSCSFNIFNTYNTSNIPNIKI</sequence>